<dbReference type="PANTHER" id="PTHR37946:SF1">
    <property type="entry name" value="SLL1969 PROTEIN"/>
    <property type="match status" value="1"/>
</dbReference>
<gene>
    <name evidence="3" type="ORF">V8V93_05250</name>
</gene>
<protein>
    <submittedName>
        <fullName evidence="3">Alpha/beta fold hydrolase</fullName>
    </submittedName>
</protein>
<dbReference type="InterPro" id="IPR029058">
    <property type="entry name" value="AB_hydrolase_fold"/>
</dbReference>
<evidence type="ECO:0000313" key="4">
    <source>
        <dbReference type="Proteomes" id="UP001385389"/>
    </source>
</evidence>
<evidence type="ECO:0000256" key="1">
    <source>
        <dbReference type="SAM" id="Phobius"/>
    </source>
</evidence>
<keyword evidence="4" id="KW-1185">Reference proteome</keyword>
<reference evidence="3 4" key="1">
    <citation type="submission" date="2024-03" db="EMBL/GenBank/DDBJ databases">
        <title>Phenotype and Genome Characterization of a Sulfate-Reducing Bacterium Pseudodesulfovibrio sp. strain 5S69, isolated from Petroleum Reservoir in Tatarstan (Russia).</title>
        <authorList>
            <person name="Bidzhieva S.K."/>
            <person name="Kadnikov V."/>
            <person name="Tourova T.P."/>
            <person name="Samigullina S.R."/>
            <person name="Sokolova D.S."/>
            <person name="Poltaraus A.B."/>
            <person name="Avtukh A.N."/>
            <person name="Tereshina V.M."/>
            <person name="Mardanov A.V."/>
            <person name="Nazina T.N."/>
        </authorList>
    </citation>
    <scope>NUCLEOTIDE SEQUENCE [LARGE SCALE GENOMIC DNA]</scope>
    <source>
        <strain evidence="3 4">5S69</strain>
    </source>
</reference>
<dbReference type="PANTHER" id="PTHR37946">
    <property type="entry name" value="SLL1969 PROTEIN"/>
    <property type="match status" value="1"/>
</dbReference>
<keyword evidence="1" id="KW-0472">Membrane</keyword>
<feature type="transmembrane region" description="Helical" evidence="1">
    <location>
        <begin position="6"/>
        <end position="26"/>
    </location>
</feature>
<proteinExistence type="predicted"/>
<keyword evidence="3" id="KW-0378">Hydrolase</keyword>
<dbReference type="RefSeq" id="WP_338669307.1">
    <property type="nucleotide sequence ID" value="NZ_CP146609.1"/>
</dbReference>
<organism evidence="3 4">
    <name type="scientific">Pseudodesulfovibrio methanolicus</name>
    <dbReference type="NCBI Taxonomy" id="3126690"/>
    <lineage>
        <taxon>Bacteria</taxon>
        <taxon>Pseudomonadati</taxon>
        <taxon>Thermodesulfobacteriota</taxon>
        <taxon>Desulfovibrionia</taxon>
        <taxon>Desulfovibrionales</taxon>
        <taxon>Desulfovibrionaceae</taxon>
    </lineage>
</organism>
<keyword evidence="1" id="KW-0812">Transmembrane</keyword>
<dbReference type="Gene3D" id="3.40.50.1820">
    <property type="entry name" value="alpha/beta hydrolase"/>
    <property type="match status" value="1"/>
</dbReference>
<keyword evidence="1" id="KW-1133">Transmembrane helix</keyword>
<evidence type="ECO:0000259" key="2">
    <source>
        <dbReference type="Pfam" id="PF00561"/>
    </source>
</evidence>
<dbReference type="GO" id="GO:0016787">
    <property type="term" value="F:hydrolase activity"/>
    <property type="evidence" value="ECO:0007669"/>
    <property type="project" value="UniProtKB-KW"/>
</dbReference>
<name>A0ABZ2J5D6_9BACT</name>
<feature type="domain" description="AB hydrolase-1" evidence="2">
    <location>
        <begin position="82"/>
        <end position="182"/>
    </location>
</feature>
<dbReference type="Proteomes" id="UP001385389">
    <property type="component" value="Chromosome"/>
</dbReference>
<dbReference type="Pfam" id="PF00561">
    <property type="entry name" value="Abhydrolase_1"/>
    <property type="match status" value="1"/>
</dbReference>
<evidence type="ECO:0000313" key="3">
    <source>
        <dbReference type="EMBL" id="WWX23610.1"/>
    </source>
</evidence>
<dbReference type="SUPFAM" id="SSF53474">
    <property type="entry name" value="alpha/beta-Hydrolases"/>
    <property type="match status" value="1"/>
</dbReference>
<dbReference type="InterPro" id="IPR000073">
    <property type="entry name" value="AB_hydrolase_1"/>
</dbReference>
<sequence length="290" mass="31093">MPVRVFLYILLGLTLFTLLRYGIFLLSNALAGRLGLIREEAGGLGSAVARGVVTAMAADVVALPSIVFLALPERPASPTGTPVLMVHGLYHNRTAWLIFSRRLRRAGFGNLHTFGYNSFTKDFDNALAGLKARLDALLADSPDGRIILIGHSLGGLLCRCAAGDPRFRDRVAALVTLGSPHGGSELAWLGGNRMARGLIPGRTIPEAVAEAPDPDCPKLAVYTVADDYVIPLDLLRTGRPGWDERVCAPMGHVWMLYSPEVADMVTGFLCPLPRVERGGEPVSGSRKKTG</sequence>
<dbReference type="EMBL" id="CP146609">
    <property type="protein sequence ID" value="WWX23610.1"/>
    <property type="molecule type" value="Genomic_DNA"/>
</dbReference>
<accession>A0ABZ2J5D6</accession>